<name>A0A8I6SPB3_CIMLE</name>
<dbReference type="EnsemblMetazoa" id="XM_024228935.1">
    <property type="protein sequence ID" value="XP_024084703.1"/>
    <property type="gene ID" value="LOC106672248"/>
</dbReference>
<sequence length="342" mass="39195">MLELVWCIPSLKLNGAGRGRNRPVIVPPEILNAPLRRPGGGTGDSFQSAQPFNSKPEYKMMHISTPPSPMGRPADLKLSQMLSKLDLIFAGKIEDLVIYRVLSVYFKEADSQIYFDAMMEAIFKNMLLDPSNAVPICKYLYILSRDQSKGHSIRSTFYKYLQNYYNDKYTIWKNQGNDCFKNFVNFFAAATHHNRNVFIAPFHELVNAILEFAFILSSCLDSYAEIKLYSLLVIRYSQYTSMPNSKEEIPDINVNMQKFQEVKNAARLKLSRGTCKDPKSTLWLMMVLESNCSHPVAQTFYTEGLGKEDVNNFQTDVLNIQLPREDFKMFDISHIESILTLV</sequence>
<dbReference type="OMA" id="CNCITND"/>
<dbReference type="OrthoDB" id="10545722at2759"/>
<dbReference type="AlphaFoldDB" id="A0A8I6SPB3"/>
<protein>
    <submittedName>
        <fullName evidence="1">Uncharacterized protein</fullName>
    </submittedName>
</protein>
<dbReference type="RefSeq" id="XP_024084705.1">
    <property type="nucleotide sequence ID" value="XM_024228937.1"/>
</dbReference>
<dbReference type="EnsemblMetazoa" id="XM_024228937.1">
    <property type="protein sequence ID" value="XP_024084705.1"/>
    <property type="gene ID" value="LOC106672248"/>
</dbReference>
<reference evidence="1" key="1">
    <citation type="submission" date="2022-01" db="UniProtKB">
        <authorList>
            <consortium name="EnsemblMetazoa"/>
        </authorList>
    </citation>
    <scope>IDENTIFICATION</scope>
</reference>
<proteinExistence type="predicted"/>
<evidence type="ECO:0000313" key="1">
    <source>
        <dbReference type="EnsemblMetazoa" id="XP_024084703.1"/>
    </source>
</evidence>
<dbReference type="RefSeq" id="XP_024084703.1">
    <property type="nucleotide sequence ID" value="XM_024228935.1"/>
</dbReference>
<accession>A0A8I6SPB3</accession>
<organism evidence="1 2">
    <name type="scientific">Cimex lectularius</name>
    <name type="common">Bed bug</name>
    <name type="synonym">Acanthia lectularia</name>
    <dbReference type="NCBI Taxonomy" id="79782"/>
    <lineage>
        <taxon>Eukaryota</taxon>
        <taxon>Metazoa</taxon>
        <taxon>Ecdysozoa</taxon>
        <taxon>Arthropoda</taxon>
        <taxon>Hexapoda</taxon>
        <taxon>Insecta</taxon>
        <taxon>Pterygota</taxon>
        <taxon>Neoptera</taxon>
        <taxon>Paraneoptera</taxon>
        <taxon>Hemiptera</taxon>
        <taxon>Heteroptera</taxon>
        <taxon>Panheteroptera</taxon>
        <taxon>Cimicomorpha</taxon>
        <taxon>Cimicidae</taxon>
        <taxon>Cimex</taxon>
    </lineage>
</organism>
<dbReference type="Proteomes" id="UP000494040">
    <property type="component" value="Unassembled WGS sequence"/>
</dbReference>
<dbReference type="GeneID" id="106672248"/>
<keyword evidence="2" id="KW-1185">Reference proteome</keyword>
<evidence type="ECO:0000313" key="2">
    <source>
        <dbReference type="Proteomes" id="UP000494040"/>
    </source>
</evidence>